<reference evidence="2 3" key="1">
    <citation type="submission" date="2014-04" db="EMBL/GenBank/DDBJ databases">
        <authorList>
            <consortium name="DOE Joint Genome Institute"/>
            <person name="Kuo A."/>
            <person name="Tarkka M."/>
            <person name="Buscot F."/>
            <person name="Kohler A."/>
            <person name="Nagy L.G."/>
            <person name="Floudas D."/>
            <person name="Copeland A."/>
            <person name="Barry K.W."/>
            <person name="Cichocki N."/>
            <person name="Veneault-Fourrey C."/>
            <person name="LaButti K."/>
            <person name="Lindquist E.A."/>
            <person name="Lipzen A."/>
            <person name="Lundell T."/>
            <person name="Morin E."/>
            <person name="Murat C."/>
            <person name="Sun H."/>
            <person name="Tunlid A."/>
            <person name="Henrissat B."/>
            <person name="Grigoriev I.V."/>
            <person name="Hibbett D.S."/>
            <person name="Martin F."/>
            <person name="Nordberg H.P."/>
            <person name="Cantor M.N."/>
            <person name="Hua S.X."/>
        </authorList>
    </citation>
    <scope>NUCLEOTIDE SEQUENCE [LARGE SCALE GENOMIC DNA]</scope>
    <source>
        <strain evidence="2 3">F 1598</strain>
    </source>
</reference>
<keyword evidence="3" id="KW-1185">Reference proteome</keyword>
<reference evidence="3" key="2">
    <citation type="submission" date="2015-01" db="EMBL/GenBank/DDBJ databases">
        <title>Evolutionary Origins and Diversification of the Mycorrhizal Mutualists.</title>
        <authorList>
            <consortium name="DOE Joint Genome Institute"/>
            <consortium name="Mycorrhizal Genomics Consortium"/>
            <person name="Kohler A."/>
            <person name="Kuo A."/>
            <person name="Nagy L.G."/>
            <person name="Floudas D."/>
            <person name="Copeland A."/>
            <person name="Barry K.W."/>
            <person name="Cichocki N."/>
            <person name="Veneault-Fourrey C."/>
            <person name="LaButti K."/>
            <person name="Lindquist E.A."/>
            <person name="Lipzen A."/>
            <person name="Lundell T."/>
            <person name="Morin E."/>
            <person name="Murat C."/>
            <person name="Riley R."/>
            <person name="Ohm R."/>
            <person name="Sun H."/>
            <person name="Tunlid A."/>
            <person name="Henrissat B."/>
            <person name="Grigoriev I.V."/>
            <person name="Hibbett D.S."/>
            <person name="Martin F."/>
        </authorList>
    </citation>
    <scope>NUCLEOTIDE SEQUENCE [LARGE SCALE GENOMIC DNA]</scope>
    <source>
        <strain evidence="3">F 1598</strain>
    </source>
</reference>
<dbReference type="EMBL" id="KN832972">
    <property type="protein sequence ID" value="KIM91029.1"/>
    <property type="molecule type" value="Genomic_DNA"/>
</dbReference>
<accession>A0A0C3GH99</accession>
<gene>
    <name evidence="2" type="ORF">PILCRDRAFT_161058</name>
</gene>
<evidence type="ECO:0000256" key="1">
    <source>
        <dbReference type="SAM" id="MobiDB-lite"/>
    </source>
</evidence>
<dbReference type="HOGENOM" id="CLU_174998_0_0_1"/>
<dbReference type="Proteomes" id="UP000054166">
    <property type="component" value="Unassembled WGS sequence"/>
</dbReference>
<proteinExistence type="predicted"/>
<organism evidence="2 3">
    <name type="scientific">Piloderma croceum (strain F 1598)</name>
    <dbReference type="NCBI Taxonomy" id="765440"/>
    <lineage>
        <taxon>Eukaryota</taxon>
        <taxon>Fungi</taxon>
        <taxon>Dikarya</taxon>
        <taxon>Basidiomycota</taxon>
        <taxon>Agaricomycotina</taxon>
        <taxon>Agaricomycetes</taxon>
        <taxon>Agaricomycetidae</taxon>
        <taxon>Atheliales</taxon>
        <taxon>Atheliaceae</taxon>
        <taxon>Piloderma</taxon>
    </lineage>
</organism>
<feature type="compositionally biased region" description="Basic and acidic residues" evidence="1">
    <location>
        <begin position="50"/>
        <end position="60"/>
    </location>
</feature>
<dbReference type="OrthoDB" id="5410040at2759"/>
<name>A0A0C3GH99_PILCF</name>
<feature type="region of interest" description="Disordered" evidence="1">
    <location>
        <begin position="50"/>
        <end position="70"/>
    </location>
</feature>
<evidence type="ECO:0000313" key="3">
    <source>
        <dbReference type="Proteomes" id="UP000054166"/>
    </source>
</evidence>
<evidence type="ECO:0000313" key="2">
    <source>
        <dbReference type="EMBL" id="KIM91029.1"/>
    </source>
</evidence>
<protein>
    <submittedName>
        <fullName evidence="2">Uncharacterized protein</fullName>
    </submittedName>
</protein>
<dbReference type="AlphaFoldDB" id="A0A0C3GH99"/>
<sequence length="81" mass="9327">MRTSRILRFSNHQRRTFVSSLFGFTFFAAVLTVSASTMLPCPVRPHKRRFADGGEERDSTSHSQVTVVAKRPKRWIEETKS</sequence>
<dbReference type="InParanoid" id="A0A0C3GH99"/>